<dbReference type="EC" id="2.7.7.72" evidence="11"/>
<dbReference type="Proteomes" id="UP001139474">
    <property type="component" value="Unassembled WGS sequence"/>
</dbReference>
<reference evidence="14" key="1">
    <citation type="submission" date="2022-06" db="EMBL/GenBank/DDBJ databases">
        <title>Idiomarina rhizosphaerae M1R2S28.</title>
        <authorList>
            <person name="Sun J.-Q."/>
            <person name="Li L.-F."/>
        </authorList>
    </citation>
    <scope>NUCLEOTIDE SEQUENCE</scope>
    <source>
        <strain evidence="14">M1R2S28</strain>
    </source>
</reference>
<evidence type="ECO:0000256" key="1">
    <source>
        <dbReference type="ARBA" id="ARBA00001946"/>
    </source>
</evidence>
<keyword evidence="9 11" id="KW-0460">Magnesium</keyword>
<dbReference type="EMBL" id="JAMZDE010000006">
    <property type="protein sequence ID" value="MCP1339144.1"/>
    <property type="molecule type" value="Genomic_DNA"/>
</dbReference>
<keyword evidence="8 11" id="KW-0067">ATP-binding</keyword>
<comment type="catalytic activity">
    <reaction evidence="11">
        <text>a tRNA with a 3' CCA end + 2 CTP + ATP = a tRNA with a 3' CCACCA end + 3 diphosphate</text>
        <dbReference type="Rhea" id="RHEA:76235"/>
        <dbReference type="Rhea" id="RHEA-COMP:10468"/>
        <dbReference type="Rhea" id="RHEA-COMP:18655"/>
        <dbReference type="ChEBI" id="CHEBI:30616"/>
        <dbReference type="ChEBI" id="CHEBI:33019"/>
        <dbReference type="ChEBI" id="CHEBI:37563"/>
        <dbReference type="ChEBI" id="CHEBI:83071"/>
        <dbReference type="ChEBI" id="CHEBI:195187"/>
    </reaction>
</comment>
<feature type="binding site" evidence="11">
    <location>
        <position position="140"/>
    </location>
    <ligand>
        <name>ATP</name>
        <dbReference type="ChEBI" id="CHEBI:30616"/>
    </ligand>
</feature>
<gene>
    <name evidence="11" type="primary">cca</name>
    <name evidence="14" type="ORF">NJR55_06005</name>
</gene>
<proteinExistence type="inferred from homology"/>
<keyword evidence="2 11" id="KW-0808">Transferase</keyword>
<evidence type="ECO:0000256" key="4">
    <source>
        <dbReference type="ARBA" id="ARBA00022695"/>
    </source>
</evidence>
<comment type="cofactor">
    <cofactor evidence="1 11">
        <name>Mg(2+)</name>
        <dbReference type="ChEBI" id="CHEBI:18420"/>
    </cofactor>
</comment>
<feature type="binding site" evidence="11">
    <location>
        <position position="91"/>
    </location>
    <ligand>
        <name>ATP</name>
        <dbReference type="ChEBI" id="CHEBI:30616"/>
    </ligand>
</feature>
<dbReference type="InterPro" id="IPR012006">
    <property type="entry name" value="CCA_bact"/>
</dbReference>
<dbReference type="InterPro" id="IPR043519">
    <property type="entry name" value="NT_sf"/>
</dbReference>
<feature type="binding site" evidence="11">
    <location>
        <position position="137"/>
    </location>
    <ligand>
        <name>ATP</name>
        <dbReference type="ChEBI" id="CHEBI:30616"/>
    </ligand>
</feature>
<comment type="miscellaneous">
    <text evidence="11">A single active site specifically recognizes both ATP and CTP and is responsible for their addition.</text>
</comment>
<feature type="binding site" evidence="11">
    <location>
        <position position="11"/>
    </location>
    <ligand>
        <name>CTP</name>
        <dbReference type="ChEBI" id="CHEBI:37563"/>
    </ligand>
</feature>
<dbReference type="GO" id="GO:0000287">
    <property type="term" value="F:magnesium ion binding"/>
    <property type="evidence" value="ECO:0007669"/>
    <property type="project" value="UniProtKB-UniRule"/>
</dbReference>
<dbReference type="PIRSF" id="PIRSF000813">
    <property type="entry name" value="CCA_bact"/>
    <property type="match status" value="1"/>
</dbReference>
<protein>
    <recommendedName>
        <fullName evidence="11">CCA-adding enzyme</fullName>
        <ecNumber evidence="11">2.7.7.72</ecNumber>
    </recommendedName>
    <alternativeName>
        <fullName evidence="11">CCA tRNA nucleotidyltransferase</fullName>
    </alternativeName>
    <alternativeName>
        <fullName evidence="11">tRNA CCA-pyrophosphorylase</fullName>
    </alternativeName>
    <alternativeName>
        <fullName evidence="11">tRNA adenylyl-/cytidylyl- transferase</fullName>
    </alternativeName>
    <alternativeName>
        <fullName evidence="11">tRNA nucleotidyltransferase</fullName>
    </alternativeName>
    <alternativeName>
        <fullName evidence="11">tRNA-NT</fullName>
    </alternativeName>
</protein>
<feature type="domain" description="tRNA nucleotidyltransferase/poly(A) polymerase RNA and SrmB- binding" evidence="13">
    <location>
        <begin position="149"/>
        <end position="212"/>
    </location>
</feature>
<feature type="domain" description="Poly A polymerase head" evidence="12">
    <location>
        <begin position="3"/>
        <end position="122"/>
    </location>
</feature>
<dbReference type="GO" id="GO:0042245">
    <property type="term" value="P:RNA repair"/>
    <property type="evidence" value="ECO:0007669"/>
    <property type="project" value="UniProtKB-KW"/>
</dbReference>
<dbReference type="HAMAP" id="MF_01262">
    <property type="entry name" value="CCA_bact_type2"/>
    <property type="match status" value="1"/>
</dbReference>
<evidence type="ECO:0000256" key="5">
    <source>
        <dbReference type="ARBA" id="ARBA00022723"/>
    </source>
</evidence>
<feature type="binding site" evidence="11">
    <location>
        <position position="91"/>
    </location>
    <ligand>
        <name>CTP</name>
        <dbReference type="ChEBI" id="CHEBI:37563"/>
    </ligand>
</feature>
<comment type="function">
    <text evidence="11">Catalyzes the addition and repair of the essential 3'-terminal CCA sequence in tRNAs without using a nucleic acid template. Adds these three nucleotides in the order of C, C, and A to the tRNA nucleotide-73, using CTP and ATP as substrates and producing inorganic pyrophosphate. tRNA 3'-terminal CCA addition is required both for tRNA processing and repair. Also involved in tRNA surveillance by mediating tandem CCA addition to generate a CCACCA at the 3' terminus of unstable tRNAs. While stable tRNAs receive only 3'-terminal CCA, unstable tRNAs are marked with CCACCA and rapidly degraded.</text>
</comment>
<evidence type="ECO:0000259" key="13">
    <source>
        <dbReference type="Pfam" id="PF12627"/>
    </source>
</evidence>
<evidence type="ECO:0000256" key="6">
    <source>
        <dbReference type="ARBA" id="ARBA00022741"/>
    </source>
</evidence>
<keyword evidence="6 11" id="KW-0547">Nucleotide-binding</keyword>
<comment type="catalytic activity">
    <reaction evidence="11">
        <text>a tRNA precursor + 2 CTP + ATP = a tRNA with a 3' CCA end + 3 diphosphate</text>
        <dbReference type="Rhea" id="RHEA:14433"/>
        <dbReference type="Rhea" id="RHEA-COMP:10465"/>
        <dbReference type="Rhea" id="RHEA-COMP:10468"/>
        <dbReference type="ChEBI" id="CHEBI:30616"/>
        <dbReference type="ChEBI" id="CHEBI:33019"/>
        <dbReference type="ChEBI" id="CHEBI:37563"/>
        <dbReference type="ChEBI" id="CHEBI:74896"/>
        <dbReference type="ChEBI" id="CHEBI:83071"/>
        <dbReference type="EC" id="2.7.7.72"/>
    </reaction>
</comment>
<dbReference type="Gene3D" id="1.10.3090.10">
    <property type="entry name" value="cca-adding enzyme, domain 2"/>
    <property type="match status" value="1"/>
</dbReference>
<evidence type="ECO:0000256" key="10">
    <source>
        <dbReference type="ARBA" id="ARBA00022884"/>
    </source>
</evidence>
<accession>A0A9X2FX88</accession>
<organism evidence="14 15">
    <name type="scientific">Idiomarina rhizosphaerae</name>
    <dbReference type="NCBI Taxonomy" id="2961572"/>
    <lineage>
        <taxon>Bacteria</taxon>
        <taxon>Pseudomonadati</taxon>
        <taxon>Pseudomonadota</taxon>
        <taxon>Gammaproteobacteria</taxon>
        <taxon>Alteromonadales</taxon>
        <taxon>Idiomarinaceae</taxon>
        <taxon>Idiomarina</taxon>
    </lineage>
</organism>
<feature type="binding site" evidence="11">
    <location>
        <position position="11"/>
    </location>
    <ligand>
        <name>ATP</name>
        <dbReference type="ChEBI" id="CHEBI:30616"/>
    </ligand>
</feature>
<dbReference type="Pfam" id="PF12627">
    <property type="entry name" value="PolyA_pol_RNAbd"/>
    <property type="match status" value="1"/>
</dbReference>
<dbReference type="SUPFAM" id="SSF81301">
    <property type="entry name" value="Nucleotidyltransferase"/>
    <property type="match status" value="1"/>
</dbReference>
<feature type="binding site" evidence="11">
    <location>
        <position position="8"/>
    </location>
    <ligand>
        <name>ATP</name>
        <dbReference type="ChEBI" id="CHEBI:30616"/>
    </ligand>
</feature>
<dbReference type="Gene3D" id="3.30.460.10">
    <property type="entry name" value="Beta Polymerase, domain 2"/>
    <property type="match status" value="1"/>
</dbReference>
<keyword evidence="10 11" id="KW-0694">RNA-binding</keyword>
<dbReference type="PANTHER" id="PTHR47545">
    <property type="entry name" value="MULTIFUNCTIONAL CCA PROTEIN"/>
    <property type="match status" value="1"/>
</dbReference>
<evidence type="ECO:0000256" key="2">
    <source>
        <dbReference type="ARBA" id="ARBA00022679"/>
    </source>
</evidence>
<keyword evidence="5 11" id="KW-0479">Metal-binding</keyword>
<evidence type="ECO:0000259" key="12">
    <source>
        <dbReference type="Pfam" id="PF01743"/>
    </source>
</evidence>
<dbReference type="GO" id="GO:0004810">
    <property type="term" value="F:CCA tRNA nucleotidyltransferase activity"/>
    <property type="evidence" value="ECO:0007669"/>
    <property type="project" value="UniProtKB-UniRule"/>
</dbReference>
<dbReference type="GO" id="GO:0005524">
    <property type="term" value="F:ATP binding"/>
    <property type="evidence" value="ECO:0007669"/>
    <property type="project" value="UniProtKB-UniRule"/>
</dbReference>
<name>A0A9X2FX88_9GAMM</name>
<feature type="binding site" evidence="11">
    <location>
        <position position="8"/>
    </location>
    <ligand>
        <name>CTP</name>
        <dbReference type="ChEBI" id="CHEBI:37563"/>
    </ligand>
</feature>
<dbReference type="GO" id="GO:0001680">
    <property type="term" value="P:tRNA 3'-terminal CCA addition"/>
    <property type="evidence" value="ECO:0007669"/>
    <property type="project" value="UniProtKB-UniRule"/>
</dbReference>
<feature type="binding site" evidence="11">
    <location>
        <position position="23"/>
    </location>
    <ligand>
        <name>Mg(2+)</name>
        <dbReference type="ChEBI" id="CHEBI:18420"/>
    </ligand>
</feature>
<dbReference type="RefSeq" id="WP_253618696.1">
    <property type="nucleotide sequence ID" value="NZ_JAMZDE010000006.1"/>
</dbReference>
<dbReference type="InterPro" id="IPR002646">
    <property type="entry name" value="PolA_pol_head_dom"/>
</dbReference>
<dbReference type="InterPro" id="IPR032828">
    <property type="entry name" value="PolyA_RNA-bd"/>
</dbReference>
<sequence length="370" mass="42000">MDVYLVGGAVRDKLLKLPVHERDWVVVGSRAEDLLKQGFQQVGKDFPVFLHPSTREEYALARTERKSGKGHTSFDVFASPDVTLEDDLARRDLTINAIAQSEDGEIVDPYNGVQDIKERKLRHVSEAFTEDPLRVLRVARFAARFAHLGFTVADETLQLLQEMSASQELSHLVPERVWREWEKSLVTQTPTVFLTLLKDIQGLSQVLPGITADDSQLQRLQRTSTYSDSATLRFASLFIEQTTPESLKQFCRQLAIPNHYRDCALLARNHEDFITSPELPEKVQLAAILKQIDYWRRPEKLEQLLQLRQAEYSESTQQQSIAVQHKKLRSGAEQAAALNAETLQQQGFTGKALGDALREQREQILAEALN</sequence>
<keyword evidence="3 11" id="KW-0819">tRNA processing</keyword>
<keyword evidence="15" id="KW-1185">Reference proteome</keyword>
<evidence type="ECO:0000256" key="3">
    <source>
        <dbReference type="ARBA" id="ARBA00022694"/>
    </source>
</evidence>
<keyword evidence="4 11" id="KW-0548">Nucleotidyltransferase</keyword>
<comment type="caution">
    <text evidence="14">The sequence shown here is derived from an EMBL/GenBank/DDBJ whole genome shotgun (WGS) entry which is preliminary data.</text>
</comment>
<dbReference type="AlphaFoldDB" id="A0A9X2FX88"/>
<evidence type="ECO:0000313" key="15">
    <source>
        <dbReference type="Proteomes" id="UP001139474"/>
    </source>
</evidence>
<evidence type="ECO:0000256" key="11">
    <source>
        <dbReference type="HAMAP-Rule" id="MF_01262"/>
    </source>
</evidence>
<keyword evidence="7 11" id="KW-0692">RNA repair</keyword>
<feature type="binding site" evidence="11">
    <location>
        <position position="140"/>
    </location>
    <ligand>
        <name>CTP</name>
        <dbReference type="ChEBI" id="CHEBI:37563"/>
    </ligand>
</feature>
<dbReference type="InterPro" id="IPR050124">
    <property type="entry name" value="tRNA_CCA-adding_enzyme"/>
</dbReference>
<evidence type="ECO:0000256" key="9">
    <source>
        <dbReference type="ARBA" id="ARBA00022842"/>
    </source>
</evidence>
<feature type="binding site" evidence="11">
    <location>
        <position position="137"/>
    </location>
    <ligand>
        <name>CTP</name>
        <dbReference type="ChEBI" id="CHEBI:37563"/>
    </ligand>
</feature>
<dbReference type="GO" id="GO:0000049">
    <property type="term" value="F:tRNA binding"/>
    <property type="evidence" value="ECO:0007669"/>
    <property type="project" value="UniProtKB-UniRule"/>
</dbReference>
<evidence type="ECO:0000256" key="8">
    <source>
        <dbReference type="ARBA" id="ARBA00022840"/>
    </source>
</evidence>
<dbReference type="SUPFAM" id="SSF81891">
    <property type="entry name" value="Poly A polymerase C-terminal region-like"/>
    <property type="match status" value="1"/>
</dbReference>
<feature type="binding site" evidence="11">
    <location>
        <position position="21"/>
    </location>
    <ligand>
        <name>Mg(2+)</name>
        <dbReference type="ChEBI" id="CHEBI:18420"/>
    </ligand>
</feature>
<comment type="similarity">
    <text evidence="11">Belongs to the tRNA nucleotidyltransferase/poly(A) polymerase family. Bacterial CCA-adding enzyme type 2 subfamily.</text>
</comment>
<evidence type="ECO:0000313" key="14">
    <source>
        <dbReference type="EMBL" id="MCP1339144.1"/>
    </source>
</evidence>
<dbReference type="PANTHER" id="PTHR47545:SF1">
    <property type="entry name" value="MULTIFUNCTIONAL CCA PROTEIN"/>
    <property type="match status" value="1"/>
</dbReference>
<evidence type="ECO:0000256" key="7">
    <source>
        <dbReference type="ARBA" id="ARBA00022800"/>
    </source>
</evidence>
<dbReference type="Pfam" id="PF01743">
    <property type="entry name" value="PolyA_pol"/>
    <property type="match status" value="1"/>
</dbReference>
<dbReference type="CDD" id="cd05398">
    <property type="entry name" value="NT_ClassII-CCAase"/>
    <property type="match status" value="1"/>
</dbReference>